<dbReference type="PANTHER" id="PTHR43031:SF1">
    <property type="entry name" value="PYRIDINE NUCLEOTIDE-DISULPHIDE OXIDOREDUCTASE"/>
    <property type="match status" value="1"/>
</dbReference>
<dbReference type="EMBL" id="CZRL01000094">
    <property type="protein sequence ID" value="CUS53120.1"/>
    <property type="molecule type" value="Genomic_DNA"/>
</dbReference>
<keyword evidence="3" id="KW-0808">Transferase</keyword>
<gene>
    <name evidence="3" type="ORF">MGWOODY_XGa2760</name>
</gene>
<keyword evidence="1" id="KW-0472">Membrane</keyword>
<keyword evidence="1" id="KW-0812">Transmembrane</keyword>
<dbReference type="InterPro" id="IPR036873">
    <property type="entry name" value="Rhodanese-like_dom_sf"/>
</dbReference>
<evidence type="ECO:0000313" key="3">
    <source>
        <dbReference type="EMBL" id="CUS53120.1"/>
    </source>
</evidence>
<dbReference type="Pfam" id="PF00581">
    <property type="entry name" value="Rhodanese"/>
    <property type="match status" value="1"/>
</dbReference>
<dbReference type="PANTHER" id="PTHR43031">
    <property type="entry name" value="FAD-DEPENDENT OXIDOREDUCTASE"/>
    <property type="match status" value="1"/>
</dbReference>
<keyword evidence="1" id="KW-1133">Transmembrane helix</keyword>
<dbReference type="CDD" id="cd00158">
    <property type="entry name" value="RHOD"/>
    <property type="match status" value="1"/>
</dbReference>
<dbReference type="AlphaFoldDB" id="A0A160TTL9"/>
<organism evidence="3">
    <name type="scientific">hydrothermal vent metagenome</name>
    <dbReference type="NCBI Taxonomy" id="652676"/>
    <lineage>
        <taxon>unclassified sequences</taxon>
        <taxon>metagenomes</taxon>
        <taxon>ecological metagenomes</taxon>
    </lineage>
</organism>
<evidence type="ECO:0000259" key="2">
    <source>
        <dbReference type="PROSITE" id="PS50206"/>
    </source>
</evidence>
<feature type="transmembrane region" description="Helical" evidence="1">
    <location>
        <begin position="6"/>
        <end position="25"/>
    </location>
</feature>
<proteinExistence type="predicted"/>
<name>A0A160TTL9_9ZZZZ</name>
<dbReference type="Gene3D" id="3.40.250.10">
    <property type="entry name" value="Rhodanese-like domain"/>
    <property type="match status" value="1"/>
</dbReference>
<dbReference type="InterPro" id="IPR001763">
    <property type="entry name" value="Rhodanese-like_dom"/>
</dbReference>
<dbReference type="InterPro" id="IPR050229">
    <property type="entry name" value="GlpE_sulfurtransferase"/>
</dbReference>
<evidence type="ECO:0000256" key="1">
    <source>
        <dbReference type="SAM" id="Phobius"/>
    </source>
</evidence>
<sequence>MDIEFITTNWYLFAALVVICGLIAVDTFRRGANTSQVTAVQLPQLINHDGAVVIDICESAEFENGHIPAAINIPLGQLDSNLNRLKKYRDKKKPIVLTCKTGTKAGRAAAILRKNEFSDVYTLAGGLAAWEKENLPVER</sequence>
<feature type="domain" description="Rhodanese" evidence="2">
    <location>
        <begin position="47"/>
        <end position="139"/>
    </location>
</feature>
<dbReference type="PROSITE" id="PS50206">
    <property type="entry name" value="RHODANESE_3"/>
    <property type="match status" value="1"/>
</dbReference>
<dbReference type="GO" id="GO:0016740">
    <property type="term" value="F:transferase activity"/>
    <property type="evidence" value="ECO:0007669"/>
    <property type="project" value="UniProtKB-KW"/>
</dbReference>
<reference evidence="3" key="1">
    <citation type="submission" date="2015-10" db="EMBL/GenBank/DDBJ databases">
        <authorList>
            <person name="Gilbert D.G."/>
        </authorList>
    </citation>
    <scope>NUCLEOTIDE SEQUENCE</scope>
</reference>
<accession>A0A160TTL9</accession>
<protein>
    <submittedName>
        <fullName evidence="3">FIG136845: Rhodanese-related sulfurtransferase</fullName>
    </submittedName>
</protein>
<dbReference type="SMART" id="SM00450">
    <property type="entry name" value="RHOD"/>
    <property type="match status" value="1"/>
</dbReference>
<dbReference type="SUPFAM" id="SSF52821">
    <property type="entry name" value="Rhodanese/Cell cycle control phosphatase"/>
    <property type="match status" value="1"/>
</dbReference>